<dbReference type="Pfam" id="PF02464">
    <property type="entry name" value="CinA"/>
    <property type="match status" value="1"/>
</dbReference>
<protein>
    <submittedName>
        <fullName evidence="3">PncC family amidohydrolase</fullName>
    </submittedName>
</protein>
<dbReference type="SUPFAM" id="SSF142433">
    <property type="entry name" value="CinA-like"/>
    <property type="match status" value="1"/>
</dbReference>
<evidence type="ECO:0000313" key="3">
    <source>
        <dbReference type="EMBL" id="MDP9968784.1"/>
    </source>
</evidence>
<keyword evidence="1" id="KW-0472">Membrane</keyword>
<dbReference type="Proteomes" id="UP001224845">
    <property type="component" value="Unassembled WGS sequence"/>
</dbReference>
<sequence length="174" mass="17730">MPDTTGLEPLSVLAGRVGAILRERRQTVAVAESSAGGLVSAALLAIPGASAFFLGGAVVYSRRAGKALLGLTAEDMAGMRAETEPYASFIAGRIRDSHRATWGIAESGAAGPSGSPSGDAPGHVCVAVAGEAAASRTIETADADRASNMDVFARQLLLLFHQTLLAQDRRAPGS</sequence>
<evidence type="ECO:0000313" key="4">
    <source>
        <dbReference type="Proteomes" id="UP001224845"/>
    </source>
</evidence>
<evidence type="ECO:0000259" key="2">
    <source>
        <dbReference type="Pfam" id="PF02464"/>
    </source>
</evidence>
<feature type="domain" description="CinA C-terminal" evidence="2">
    <location>
        <begin position="13"/>
        <end position="163"/>
    </location>
</feature>
<feature type="transmembrane region" description="Helical" evidence="1">
    <location>
        <begin position="38"/>
        <end position="60"/>
    </location>
</feature>
<gene>
    <name evidence="3" type="ORF">J2W39_000007</name>
</gene>
<keyword evidence="1" id="KW-1133">Transmembrane helix</keyword>
<dbReference type="Gene3D" id="3.90.950.20">
    <property type="entry name" value="CinA-like"/>
    <property type="match status" value="1"/>
</dbReference>
<dbReference type="EMBL" id="JAUSRV010000001">
    <property type="protein sequence ID" value="MDP9968784.1"/>
    <property type="molecule type" value="Genomic_DNA"/>
</dbReference>
<dbReference type="AlphaFoldDB" id="A0AAW8E8F9"/>
<evidence type="ECO:0000256" key="1">
    <source>
        <dbReference type="SAM" id="Phobius"/>
    </source>
</evidence>
<dbReference type="RefSeq" id="WP_307591331.1">
    <property type="nucleotide sequence ID" value="NZ_JAUSRV010000001.1"/>
</dbReference>
<name>A0AAW8E8F9_VARPD</name>
<organism evidence="3 4">
    <name type="scientific">Variovorax paradoxus</name>
    <dbReference type="NCBI Taxonomy" id="34073"/>
    <lineage>
        <taxon>Bacteria</taxon>
        <taxon>Pseudomonadati</taxon>
        <taxon>Pseudomonadota</taxon>
        <taxon>Betaproteobacteria</taxon>
        <taxon>Burkholderiales</taxon>
        <taxon>Comamonadaceae</taxon>
        <taxon>Variovorax</taxon>
    </lineage>
</organism>
<comment type="caution">
    <text evidence="3">The sequence shown here is derived from an EMBL/GenBank/DDBJ whole genome shotgun (WGS) entry which is preliminary data.</text>
</comment>
<keyword evidence="1" id="KW-0812">Transmembrane</keyword>
<dbReference type="NCBIfam" id="TIGR00199">
    <property type="entry name" value="PncC_domain"/>
    <property type="match status" value="1"/>
</dbReference>
<dbReference type="InterPro" id="IPR008136">
    <property type="entry name" value="CinA_C"/>
</dbReference>
<dbReference type="InterPro" id="IPR036653">
    <property type="entry name" value="CinA-like_C"/>
</dbReference>
<proteinExistence type="predicted"/>
<accession>A0AAW8E8F9</accession>
<reference evidence="3" key="1">
    <citation type="submission" date="2023-07" db="EMBL/GenBank/DDBJ databases">
        <title>Sorghum-associated microbial communities from plants grown in Nebraska, USA.</title>
        <authorList>
            <person name="Schachtman D."/>
        </authorList>
    </citation>
    <scope>NUCLEOTIDE SEQUENCE</scope>
    <source>
        <strain evidence="3">DS3315</strain>
    </source>
</reference>